<dbReference type="InterPro" id="IPR055167">
    <property type="entry name" value="Rootletin-like_CC"/>
</dbReference>
<dbReference type="STRING" id="6277.A0A498SBI7"/>
<organism evidence="4 5">
    <name type="scientific">Acanthocheilonema viteae</name>
    <name type="common">Filarial nematode worm</name>
    <name type="synonym">Dipetalonema viteae</name>
    <dbReference type="NCBI Taxonomy" id="6277"/>
    <lineage>
        <taxon>Eukaryota</taxon>
        <taxon>Metazoa</taxon>
        <taxon>Ecdysozoa</taxon>
        <taxon>Nematoda</taxon>
        <taxon>Chromadorea</taxon>
        <taxon>Rhabditida</taxon>
        <taxon>Spirurina</taxon>
        <taxon>Spiruromorpha</taxon>
        <taxon>Filarioidea</taxon>
        <taxon>Onchocercidae</taxon>
        <taxon>Acanthocheilonema</taxon>
    </lineage>
</organism>
<dbReference type="OrthoDB" id="3549872at2759"/>
<keyword evidence="1 2" id="KW-0175">Coiled coil</keyword>
<feature type="coiled-coil region" evidence="2">
    <location>
        <begin position="1365"/>
        <end position="1434"/>
    </location>
</feature>
<feature type="coiled-coil region" evidence="2">
    <location>
        <begin position="1106"/>
        <end position="1182"/>
    </location>
</feature>
<evidence type="ECO:0000259" key="3">
    <source>
        <dbReference type="Pfam" id="PF15035"/>
    </source>
</evidence>
<proteinExistence type="predicted"/>
<feature type="coiled-coil region" evidence="2">
    <location>
        <begin position="1470"/>
        <end position="1574"/>
    </location>
</feature>
<feature type="coiled-coil region" evidence="2">
    <location>
        <begin position="144"/>
        <end position="192"/>
    </location>
</feature>
<evidence type="ECO:0000313" key="5">
    <source>
        <dbReference type="Proteomes" id="UP000276991"/>
    </source>
</evidence>
<feature type="coiled-coil region" evidence="2">
    <location>
        <begin position="1634"/>
        <end position="1860"/>
    </location>
</feature>
<evidence type="ECO:0000256" key="2">
    <source>
        <dbReference type="SAM" id="Coils"/>
    </source>
</evidence>
<keyword evidence="5" id="KW-1185">Reference proteome</keyword>
<accession>A0A498SBI7</accession>
<sequence length="1921" mass="225767">MDKVNKVHDETTLSDFAIHSDDALPSTSVTHNVRSPTDVVFVSSHLNSYRNRIDASVDEQRKYRQVLAGLSNKVKKYRKRTAKSVAQLAPDVDTIGGILSRPPEMLRVGPDGLSSNPLLPSSFADTGFKTKLPDSSTDMIIQQLRNEQIRNDSLEDLNDIYREQAKVAIRSNQSLKDELLKTKEELMKVTHEREMERCLLRQSDEKKKRAMDTQYQHMLELWVSFNRLRRQVRDLRTETESDLDRQRTEFIRCANNMEALVCQAEMKRKRVAFEKTKDEDAMNDLLKKYEDVAVRTIKLEHELNDSNRRVAFMDGLVKKANEERDAAKDSLKKIHLIPELDEIRGRRTRSVSPDDFLGYFNTIRLVRAALQDKNNEIKDYKRKCNEYQDKLSERENRLTRMEESRRKNDEEFVDLKKENDKIRRDKEEIERKFRRLNERFERLDTEKNETQKAIEQLQNEIHLLNINHQETLNEMFIKQQEEFAERRKYFEDELKERDTDNTQKLLFLKNELEKYKNEVDELRDQLRNAQADCEAERRRVAEKENIVLEHQLALRNLRDENSDIRIASDAKDIRIAELQRHTEDLKLEAKQKDETLDEIRNEKSVLATENTSLLANISALRANMTENKNILEQNEKALENATMKISEITKQLKDRDQKILLLEKAVIDYEIKVDSTNEQILNTKVEQAMRREELEQNAAKIISLNQEKTKLLKERSDLENELGRVSNAAVELEKKIIDLEKCIESHVAQETMLHDALEQYKVKEQEISQALAKSQFEIARLNEINDRIKSEHNAELKRVHHEYREIEKKVIIQKKTEIENYEDTIFALRENKEYLEKSLAGTEEKMKELSLRYENVTFEKENLRTHLDEEKEWYEKEINSLRQQLDAIKEQYVEEIAEWEKICTEKDSSYNLKVLKMEDDMKVLNDRLQRSEEAESNLRRKMVDLNLLIDREKDTVKLSQSEISNKEEEMKLELEKKLDQVRRKWDEKIKLKDDELVKARYNIETLQTKCLELEKTLHSVESRLDKKTKDLSTAENELKQMEDRIALRMNEEAAFKSILADNKREKKDLKIQRDELKVSLQGAYTRAEGVILFQTLTKPLQMKSNEEILRKEIGMMKSKLQDEEKQAQKLSNDMKQLENENKKLEVILSERTSDLSSLTALLKQSESIQKQTIKELEEEKQKSYETGKKIAALQAENEKLSSDLTHTRSVLEQKITTNQQAMADIVKNYKAAEKSRIEAIHERESIADELNNLKDLLAAGDAKRVNIEKTLAESEMLRKELVKKVAHFENSARRALSFAKARNLSSFRSCASEMNAKIINRLGEGSLRRSSSASFSPHVYFDLNSDVESVSLESLDISSSVEITFRHLKDRINELEQAKANEAATLIRLKVDRERISKENQKNLDKIHLLERKIVDLEEDKRLLESRLSNSRQLLVSQEESLRAREVERKALKTRVVSTDLHSRDREARLSSLNKQVAALKIELATVEDERKKLEKFQVMWEEERLLYESACKDADKKVEQYRIDMKSVISAKEKLEERLNETQHLLARTQQQCEELEKANKEYKNMLEQAKVDKGLGEDRRKQDDHAKISDSDLLSKLNVLQHEYDNCLFRLRASDLGKQSLNNCRFYIRNDLDEARNRQKQTSHRIASMQHKLEELLAEKNRLQERLGIMEKREKDNQQMEKDMRIELEKLRAEKIMLLAENEELKRRLNKAEVEHREFDAYRARLERERLALKRNIETLETEKQRTDAAIRQITSERQALDKSLTTMEKENMELYRNCTQLQNQVVVQLEKENSSNLVKESAAQLRALENKLMQAQCERQQIEQLLEQRELACSQKIKLLESKIMVLKEQLDAERKRRLEVVERKAVVQRDLQELRSDLGASVSSAHRLSLHLPREHYELAAEVRIRAQSFSNNSSTY</sequence>
<dbReference type="Proteomes" id="UP000276991">
    <property type="component" value="Unassembled WGS sequence"/>
</dbReference>
<feature type="coiled-coil region" evidence="2">
    <location>
        <begin position="363"/>
        <end position="474"/>
    </location>
</feature>
<gene>
    <name evidence="4" type="ORF">NAV_LOCUS1320</name>
</gene>
<reference evidence="4 5" key="1">
    <citation type="submission" date="2018-08" db="EMBL/GenBank/DDBJ databases">
        <authorList>
            <person name="Laetsch R D."/>
            <person name="Stevens L."/>
            <person name="Kumar S."/>
            <person name="Blaxter L. M."/>
        </authorList>
    </citation>
    <scope>NUCLEOTIDE SEQUENCE [LARGE SCALE GENOMIC DNA]</scope>
</reference>
<dbReference type="EMBL" id="UPTC01000110">
    <property type="protein sequence ID" value="VBB26490.1"/>
    <property type="molecule type" value="Genomic_DNA"/>
</dbReference>
<protein>
    <recommendedName>
        <fullName evidence="3">Rootletin-like coiled-coil domain-containing protein</fullName>
    </recommendedName>
</protein>
<name>A0A498SBI7_ACAVI</name>
<dbReference type="Pfam" id="PF15035">
    <property type="entry name" value="Rootletin"/>
    <property type="match status" value="1"/>
</dbReference>
<feature type="coiled-coil region" evidence="2">
    <location>
        <begin position="505"/>
        <end position="1079"/>
    </location>
</feature>
<evidence type="ECO:0000313" key="4">
    <source>
        <dbReference type="EMBL" id="VBB26490.1"/>
    </source>
</evidence>
<feature type="domain" description="Rootletin-like coiled-coil" evidence="3">
    <location>
        <begin position="50"/>
        <end position="253"/>
    </location>
</feature>
<evidence type="ECO:0000256" key="1">
    <source>
        <dbReference type="ARBA" id="ARBA00023054"/>
    </source>
</evidence>